<dbReference type="SUPFAM" id="SSF52317">
    <property type="entry name" value="Class I glutamine amidotransferase-like"/>
    <property type="match status" value="1"/>
</dbReference>
<keyword evidence="2" id="KW-0961">Cell wall biogenesis/degradation</keyword>
<dbReference type="EC" id="6.3.5.13" evidence="2"/>
<comment type="catalytic activity">
    <reaction evidence="2">
        <text>L-glutamine + H2O = L-glutamate + NH4(+)</text>
        <dbReference type="Rhea" id="RHEA:15889"/>
        <dbReference type="ChEBI" id="CHEBI:15377"/>
        <dbReference type="ChEBI" id="CHEBI:28938"/>
        <dbReference type="ChEBI" id="CHEBI:29985"/>
        <dbReference type="ChEBI" id="CHEBI:58359"/>
        <dbReference type="EC" id="3.5.1.2"/>
    </reaction>
</comment>
<dbReference type="InterPro" id="IPR029062">
    <property type="entry name" value="Class_I_gatase-like"/>
</dbReference>
<gene>
    <name evidence="2" type="primary">gatD</name>
    <name evidence="4" type="ORF">C8E83_1127</name>
</gene>
<accession>A0A495IFQ0</accession>
<dbReference type="Gene3D" id="3.40.50.880">
    <property type="match status" value="1"/>
</dbReference>
<comment type="catalytic activity">
    <reaction evidence="2">
        <text>beta-D-GlcNAc-(1-&gt;4)-Mur2Ac(oyl-L-Ala-gamma-D-Glu-L-Lys-D-Ala-D-Ala)-di-trans,octa-cis-undecaprenyl diphosphate + L-glutamine + ATP + H2O = beta-D-GlcNAc-(1-&gt;4)-Mur2Ac(oyl-L-Ala-D-isoglutaminyl-L-Lys-D-Ala-D-Ala)-di-trans,octa-cis-undecaprenyl diphosphate + L-glutamate + ADP + phosphate + H(+)</text>
        <dbReference type="Rhea" id="RHEA:57928"/>
        <dbReference type="ChEBI" id="CHEBI:15377"/>
        <dbReference type="ChEBI" id="CHEBI:15378"/>
        <dbReference type="ChEBI" id="CHEBI:29985"/>
        <dbReference type="ChEBI" id="CHEBI:30616"/>
        <dbReference type="ChEBI" id="CHEBI:43474"/>
        <dbReference type="ChEBI" id="CHEBI:58359"/>
        <dbReference type="ChEBI" id="CHEBI:60033"/>
        <dbReference type="ChEBI" id="CHEBI:62233"/>
        <dbReference type="ChEBI" id="CHEBI:456216"/>
        <dbReference type="EC" id="6.3.5.13"/>
    </reaction>
</comment>
<proteinExistence type="inferred from homology"/>
<keyword evidence="2" id="KW-0133">Cell shape</keyword>
<dbReference type="RefSeq" id="WP_121368815.1">
    <property type="nucleotide sequence ID" value="NZ_RBKS01000001.1"/>
</dbReference>
<keyword evidence="5" id="KW-1185">Reference proteome</keyword>
<dbReference type="PROSITE" id="PS51274">
    <property type="entry name" value="GATASE_COBBQ"/>
    <property type="match status" value="1"/>
</dbReference>
<comment type="similarity">
    <text evidence="2">Belongs to the CobB/CobQ family. GatD subfamily.</text>
</comment>
<feature type="domain" description="CobB/CobQ-like glutamine amidotransferase" evidence="3">
    <location>
        <begin position="44"/>
        <end position="192"/>
    </location>
</feature>
<dbReference type="InterPro" id="IPR043702">
    <property type="entry name" value="Lipid_II_synth_GatD"/>
</dbReference>
<dbReference type="GO" id="GO:0140282">
    <property type="term" value="F:carbon-nitrogen ligase activity on lipid II"/>
    <property type="evidence" value="ECO:0007669"/>
    <property type="project" value="UniProtKB-UniRule"/>
</dbReference>
<comment type="pathway">
    <text evidence="2">Cell wall biogenesis; peptidoglycan biosynthesis.</text>
</comment>
<dbReference type="GO" id="GO:0009252">
    <property type="term" value="P:peptidoglycan biosynthetic process"/>
    <property type="evidence" value="ECO:0007669"/>
    <property type="project" value="UniProtKB-UniRule"/>
</dbReference>
<dbReference type="GO" id="GO:0004359">
    <property type="term" value="F:glutaminase activity"/>
    <property type="evidence" value="ECO:0007669"/>
    <property type="project" value="UniProtKB-UniRule"/>
</dbReference>
<dbReference type="GO" id="GO:0008360">
    <property type="term" value="P:regulation of cell shape"/>
    <property type="evidence" value="ECO:0007669"/>
    <property type="project" value="UniProtKB-KW"/>
</dbReference>
<keyword evidence="2" id="KW-0436">Ligase</keyword>
<evidence type="ECO:0000313" key="4">
    <source>
        <dbReference type="EMBL" id="RKR74025.1"/>
    </source>
</evidence>
<dbReference type="HAMAP" id="MF_02213">
    <property type="entry name" value="Lipid_II_synth_GatD"/>
    <property type="match status" value="1"/>
</dbReference>
<comment type="function">
    <text evidence="2">The lipid II isoglutaminyl synthase complex catalyzes the formation of alpha-D-isoglutamine in the cell wall lipid II stem peptide. The GatD subunit catalyzes the hydrolysis of glutamine to glutamate and ammonia. The resulting ammonia molecule is channeled to the active site of MurT.</text>
</comment>
<name>A0A495IFQ0_9MICO</name>
<feature type="binding site" evidence="2">
    <location>
        <position position="127"/>
    </location>
    <ligand>
        <name>substrate</name>
    </ligand>
</feature>
<evidence type="ECO:0000259" key="3">
    <source>
        <dbReference type="Pfam" id="PF07685"/>
    </source>
</evidence>
<keyword evidence="2" id="KW-0378">Hydrolase</keyword>
<reference evidence="4 5" key="1">
    <citation type="submission" date="2018-10" db="EMBL/GenBank/DDBJ databases">
        <title>Sequencing the genomes of 1000 actinobacteria strains.</title>
        <authorList>
            <person name="Klenk H.-P."/>
        </authorList>
    </citation>
    <scope>NUCLEOTIDE SEQUENCE [LARGE SCALE GENOMIC DNA]</scope>
    <source>
        <strain evidence="4 5">DSM 17894</strain>
    </source>
</reference>
<sequence>MSLITLLQLYPEQLGVSGDGGNVVTLAERARRAGHSVELVSHRPGDEIPAAVPDLVHVGSGPLSTLRAIHSDAQRFAGLLRDWADAGVPIVAIGGGMELLSNGITGEGADLEGLGLFDAVAHRGAKRRANYFRVETTYDGDLLTLFGFEDHATRFELGPTGTPFGIVASGGGNGDGTEGVVRGASFGTQLKGPALPLNPELTDRVLTAALARTGGTYETNALHAKLDEFARQSRLVIEKNLEHVFKAM</sequence>
<keyword evidence="2" id="KW-0573">Peptidoglycan synthesis</keyword>
<dbReference type="EMBL" id="RBKS01000001">
    <property type="protein sequence ID" value="RKR74025.1"/>
    <property type="molecule type" value="Genomic_DNA"/>
</dbReference>
<comment type="caution">
    <text evidence="2">Lacks conserved residue(s) required for the propagation of feature annotation.</text>
</comment>
<dbReference type="InterPro" id="IPR011698">
    <property type="entry name" value="GATase_3"/>
</dbReference>
<dbReference type="UniPathway" id="UPA00219"/>
<evidence type="ECO:0000313" key="5">
    <source>
        <dbReference type="Proteomes" id="UP000280008"/>
    </source>
</evidence>
<keyword evidence="1 2" id="KW-0315">Glutamine amidotransferase</keyword>
<dbReference type="GO" id="GO:0071555">
    <property type="term" value="P:cell wall organization"/>
    <property type="evidence" value="ECO:0007669"/>
    <property type="project" value="UniProtKB-KW"/>
</dbReference>
<dbReference type="EC" id="3.5.1.2" evidence="2"/>
<dbReference type="Proteomes" id="UP000280008">
    <property type="component" value="Unassembled WGS sequence"/>
</dbReference>
<comment type="caution">
    <text evidence="4">The sequence shown here is derived from an EMBL/GenBank/DDBJ whole genome shotgun (WGS) entry which is preliminary data.</text>
</comment>
<comment type="subunit">
    <text evidence="2">Forms a heterodimer with MurT.</text>
</comment>
<evidence type="ECO:0000256" key="2">
    <source>
        <dbReference type="HAMAP-Rule" id="MF_02213"/>
    </source>
</evidence>
<dbReference type="OrthoDB" id="9782045at2"/>
<organism evidence="4 5">
    <name type="scientific">Frondihabitans australicus</name>
    <dbReference type="NCBI Taxonomy" id="386892"/>
    <lineage>
        <taxon>Bacteria</taxon>
        <taxon>Bacillati</taxon>
        <taxon>Actinomycetota</taxon>
        <taxon>Actinomycetes</taxon>
        <taxon>Micrococcales</taxon>
        <taxon>Microbacteriaceae</taxon>
        <taxon>Frondihabitans</taxon>
    </lineage>
</organism>
<protein>
    <recommendedName>
        <fullName evidence="2">Lipid II isoglutaminyl synthase (glutamine-hydrolyzing) subunit GatD</fullName>
        <ecNumber evidence="2">6.3.5.13</ecNumber>
    </recommendedName>
    <alternativeName>
        <fullName evidence="2">Lipid II isoglutaminyl synthase glutaminase subunit</fullName>
        <ecNumber evidence="2">3.5.1.2</ecNumber>
    </alternativeName>
</protein>
<evidence type="ECO:0000256" key="1">
    <source>
        <dbReference type="ARBA" id="ARBA00022962"/>
    </source>
</evidence>
<dbReference type="Pfam" id="PF07685">
    <property type="entry name" value="GATase_3"/>
    <property type="match status" value="1"/>
</dbReference>
<dbReference type="AlphaFoldDB" id="A0A495IFQ0"/>